<dbReference type="EMBL" id="QICN01000009">
    <property type="protein sequence ID" value="PXV65822.1"/>
    <property type="molecule type" value="Genomic_DNA"/>
</dbReference>
<evidence type="ECO:0000313" key="2">
    <source>
        <dbReference type="Proteomes" id="UP000248330"/>
    </source>
</evidence>
<reference evidence="1 2" key="1">
    <citation type="submission" date="2018-04" db="EMBL/GenBank/DDBJ databases">
        <title>Genomic Encyclopedia of Type Strains, Phase IV (KMG-IV): sequencing the most valuable type-strain genomes for metagenomic binning, comparative biology and taxonomic classification.</title>
        <authorList>
            <person name="Goeker M."/>
        </authorList>
    </citation>
    <scope>NUCLEOTIDE SEQUENCE [LARGE SCALE GENOMIC DNA]</scope>
    <source>
        <strain evidence="1 2">DSM 104150</strain>
    </source>
</reference>
<proteinExistence type="predicted"/>
<evidence type="ECO:0000313" key="1">
    <source>
        <dbReference type="EMBL" id="PXV65822.1"/>
    </source>
</evidence>
<comment type="caution">
    <text evidence="1">The sequence shown here is derived from an EMBL/GenBank/DDBJ whole genome shotgun (WGS) entry which is preliminary data.</text>
</comment>
<dbReference type="AlphaFoldDB" id="A0A318E3X6"/>
<organism evidence="1 2">
    <name type="scientific">Sinimarinibacterium flocculans</name>
    <dbReference type="NCBI Taxonomy" id="985250"/>
    <lineage>
        <taxon>Bacteria</taxon>
        <taxon>Pseudomonadati</taxon>
        <taxon>Pseudomonadota</taxon>
        <taxon>Gammaproteobacteria</taxon>
        <taxon>Nevskiales</taxon>
        <taxon>Nevskiaceae</taxon>
        <taxon>Sinimarinibacterium</taxon>
    </lineage>
</organism>
<dbReference type="Proteomes" id="UP000248330">
    <property type="component" value="Unassembled WGS sequence"/>
</dbReference>
<keyword evidence="2" id="KW-1185">Reference proteome</keyword>
<accession>A0A318E3X6</accession>
<gene>
    <name evidence="1" type="ORF">C8D93_109202</name>
</gene>
<protein>
    <submittedName>
        <fullName evidence="1">Uncharacterized protein</fullName>
    </submittedName>
</protein>
<name>A0A318E3X6_9GAMM</name>
<dbReference type="RefSeq" id="WP_146216633.1">
    <property type="nucleotide sequence ID" value="NZ_CAKZQT010000001.1"/>
</dbReference>
<sequence>MKAEAVNSGRDFRVRNKHTRRPCRYPFYMVEEARKMRRVGFEYREIADFINEHWREELDRLGIERVPWITTRDWCMGWYRMRG</sequence>